<dbReference type="EMBL" id="JACOGF010000020">
    <property type="protein sequence ID" value="MBC3920815.1"/>
    <property type="molecule type" value="Genomic_DNA"/>
</dbReference>
<protein>
    <recommendedName>
        <fullName evidence="3">DUF1566 domain-containing protein</fullName>
    </recommendedName>
</protein>
<proteinExistence type="predicted"/>
<keyword evidence="2" id="KW-1185">Reference proteome</keyword>
<name>A0ABR6ZY71_9BURK</name>
<organism evidence="1 2">
    <name type="scientific">Undibacterium hunanense</name>
    <dbReference type="NCBI Taxonomy" id="2762292"/>
    <lineage>
        <taxon>Bacteria</taxon>
        <taxon>Pseudomonadati</taxon>
        <taxon>Pseudomonadota</taxon>
        <taxon>Betaproteobacteria</taxon>
        <taxon>Burkholderiales</taxon>
        <taxon>Oxalobacteraceae</taxon>
        <taxon>Undibacterium</taxon>
    </lineage>
</organism>
<gene>
    <name evidence="1" type="ORF">H8L32_25340</name>
</gene>
<sequence>MTNGTTAAGAKYKIGEQLDGGIIFYLDKSGEHGLMAAPVDPVERTAWCPAKSPNVLAMTVRDGIGMGRYNTEKIIDKYGSGDYAAILCARYQLNGIGDWYLPSLYELELMIKTIGNGTNGPNRNIGKFSEGYYWSSNEKSDSEAFVVISNNGARMDLMKRSAEERVRAIRAF</sequence>
<evidence type="ECO:0008006" key="3">
    <source>
        <dbReference type="Google" id="ProtNLM"/>
    </source>
</evidence>
<accession>A0ABR6ZY71</accession>
<reference evidence="1 2" key="1">
    <citation type="submission" date="2020-08" db="EMBL/GenBank/DDBJ databases">
        <title>Novel species isolated from subtropical streams in China.</title>
        <authorList>
            <person name="Lu H."/>
        </authorList>
    </citation>
    <scope>NUCLEOTIDE SEQUENCE [LARGE SCALE GENOMIC DNA]</scope>
    <source>
        <strain evidence="1 2">CY18W</strain>
    </source>
</reference>
<evidence type="ECO:0000313" key="1">
    <source>
        <dbReference type="EMBL" id="MBC3920815.1"/>
    </source>
</evidence>
<comment type="caution">
    <text evidence="1">The sequence shown here is derived from an EMBL/GenBank/DDBJ whole genome shotgun (WGS) entry which is preliminary data.</text>
</comment>
<evidence type="ECO:0000313" key="2">
    <source>
        <dbReference type="Proteomes" id="UP000650424"/>
    </source>
</evidence>
<dbReference type="Proteomes" id="UP000650424">
    <property type="component" value="Unassembled WGS sequence"/>
</dbReference>